<comment type="caution">
    <text evidence="1">The sequence shown here is derived from an EMBL/GenBank/DDBJ whole genome shotgun (WGS) entry which is preliminary data.</text>
</comment>
<gene>
    <name evidence="1" type="ORF">E2C01_032073</name>
</gene>
<organism evidence="1 2">
    <name type="scientific">Portunus trituberculatus</name>
    <name type="common">Swimming crab</name>
    <name type="synonym">Neptunus trituberculatus</name>
    <dbReference type="NCBI Taxonomy" id="210409"/>
    <lineage>
        <taxon>Eukaryota</taxon>
        <taxon>Metazoa</taxon>
        <taxon>Ecdysozoa</taxon>
        <taxon>Arthropoda</taxon>
        <taxon>Crustacea</taxon>
        <taxon>Multicrustacea</taxon>
        <taxon>Malacostraca</taxon>
        <taxon>Eumalacostraca</taxon>
        <taxon>Eucarida</taxon>
        <taxon>Decapoda</taxon>
        <taxon>Pleocyemata</taxon>
        <taxon>Brachyura</taxon>
        <taxon>Eubrachyura</taxon>
        <taxon>Portunoidea</taxon>
        <taxon>Portunidae</taxon>
        <taxon>Portuninae</taxon>
        <taxon>Portunus</taxon>
    </lineage>
</organism>
<name>A0A5B7F1U4_PORTR</name>
<dbReference type="AlphaFoldDB" id="A0A5B7F1U4"/>
<keyword evidence="2" id="KW-1185">Reference proteome</keyword>
<sequence>MKENIHVHTRKSLTPPFVDCRVSNPRFPHANPNVITLPTEPGGPSTVLCKVSLGLGNPNTADATQDVLEHITSLTVFMLHQNFIRQ</sequence>
<dbReference type="Proteomes" id="UP000324222">
    <property type="component" value="Unassembled WGS sequence"/>
</dbReference>
<reference evidence="1 2" key="1">
    <citation type="submission" date="2019-05" db="EMBL/GenBank/DDBJ databases">
        <title>Another draft genome of Portunus trituberculatus and its Hox gene families provides insights of decapod evolution.</title>
        <authorList>
            <person name="Jeong J.-H."/>
            <person name="Song I."/>
            <person name="Kim S."/>
            <person name="Choi T."/>
            <person name="Kim D."/>
            <person name="Ryu S."/>
            <person name="Kim W."/>
        </authorList>
    </citation>
    <scope>NUCLEOTIDE SEQUENCE [LARGE SCALE GENOMIC DNA]</scope>
    <source>
        <tissue evidence="1">Muscle</tissue>
    </source>
</reference>
<protein>
    <submittedName>
        <fullName evidence="1">Uncharacterized protein</fullName>
    </submittedName>
</protein>
<evidence type="ECO:0000313" key="1">
    <source>
        <dbReference type="EMBL" id="MPC38564.1"/>
    </source>
</evidence>
<proteinExistence type="predicted"/>
<accession>A0A5B7F1U4</accession>
<dbReference type="EMBL" id="VSRR010004104">
    <property type="protein sequence ID" value="MPC38564.1"/>
    <property type="molecule type" value="Genomic_DNA"/>
</dbReference>
<evidence type="ECO:0000313" key="2">
    <source>
        <dbReference type="Proteomes" id="UP000324222"/>
    </source>
</evidence>